<dbReference type="Proteomes" id="UP001589607">
    <property type="component" value="Unassembled WGS sequence"/>
</dbReference>
<accession>A0ABV5GNQ9</accession>
<keyword evidence="3" id="KW-1185">Reference proteome</keyword>
<evidence type="ECO:0000256" key="1">
    <source>
        <dbReference type="SAM" id="MobiDB-lite"/>
    </source>
</evidence>
<dbReference type="Pfam" id="PF12559">
    <property type="entry name" value="Inhibitor_I10"/>
    <property type="match status" value="1"/>
</dbReference>
<dbReference type="EMBL" id="JBHMEY010000031">
    <property type="protein sequence ID" value="MFB9097014.1"/>
    <property type="molecule type" value="Genomic_DNA"/>
</dbReference>
<evidence type="ECO:0000313" key="2">
    <source>
        <dbReference type="EMBL" id="MFB9097014.1"/>
    </source>
</evidence>
<protein>
    <submittedName>
        <fullName evidence="2">Microviridin/marinostatin family tricyclic proteinase inhibitor</fullName>
    </submittedName>
</protein>
<proteinExistence type="predicted"/>
<reference evidence="2 3" key="1">
    <citation type="submission" date="2024-09" db="EMBL/GenBank/DDBJ databases">
        <authorList>
            <person name="Sun Q."/>
            <person name="Mori K."/>
        </authorList>
    </citation>
    <scope>NUCLEOTIDE SEQUENCE [LARGE SCALE GENOMIC DNA]</scope>
    <source>
        <strain evidence="2 3">CECT 7955</strain>
    </source>
</reference>
<evidence type="ECO:0000313" key="3">
    <source>
        <dbReference type="Proteomes" id="UP001589607"/>
    </source>
</evidence>
<dbReference type="RefSeq" id="WP_236457111.1">
    <property type="nucleotide sequence ID" value="NZ_CBCSGE010000017.1"/>
</dbReference>
<feature type="region of interest" description="Disordered" evidence="1">
    <location>
        <begin position="36"/>
        <end position="79"/>
    </location>
</feature>
<organism evidence="2 3">
    <name type="scientific">Flavobacterium jumunjinense</name>
    <dbReference type="NCBI Taxonomy" id="998845"/>
    <lineage>
        <taxon>Bacteria</taxon>
        <taxon>Pseudomonadati</taxon>
        <taxon>Bacteroidota</taxon>
        <taxon>Flavobacteriia</taxon>
        <taxon>Flavobacteriales</taxon>
        <taxon>Flavobacteriaceae</taxon>
        <taxon>Flavobacterium</taxon>
    </lineage>
</organism>
<gene>
    <name evidence="2" type="ORF">ACFFVF_10840</name>
</gene>
<dbReference type="InterPro" id="IPR022217">
    <property type="entry name" value="Prot_inh_I10_marinostatin"/>
</dbReference>
<name>A0ABV5GNQ9_9FLAO</name>
<sequence>MKNQELKKPFFANFLENQLTQGESNEVQGGALTSKLKDGDHTLKFPSDSDDDTTNPISDNVHTMKYPSDNDESGPLDEI</sequence>
<feature type="compositionally biased region" description="Acidic residues" evidence="1">
    <location>
        <begin position="69"/>
        <end position="79"/>
    </location>
</feature>
<dbReference type="NCBIfam" id="NF033738">
    <property type="entry name" value="microvirid_RiPP"/>
    <property type="match status" value="1"/>
</dbReference>
<comment type="caution">
    <text evidence="2">The sequence shown here is derived from an EMBL/GenBank/DDBJ whole genome shotgun (WGS) entry which is preliminary data.</text>
</comment>